<evidence type="ECO:0000313" key="1">
    <source>
        <dbReference type="EMBL" id="KOO32888.1"/>
    </source>
</evidence>
<name>A0A0M0K3C8_9EUKA</name>
<accession>A0A0M0K3C8</accession>
<gene>
    <name evidence="1" type="ORF">Ctob_015223</name>
</gene>
<reference evidence="2" key="1">
    <citation type="journal article" date="2015" name="PLoS Genet.">
        <title>Genome Sequence and Transcriptome Analyses of Chrysochromulina tobin: Metabolic Tools for Enhanced Algal Fitness in the Prominent Order Prymnesiales (Haptophyceae).</title>
        <authorList>
            <person name="Hovde B.T."/>
            <person name="Deodato C.R."/>
            <person name="Hunsperger H.M."/>
            <person name="Ryken S.A."/>
            <person name="Yost W."/>
            <person name="Jha R.K."/>
            <person name="Patterson J."/>
            <person name="Monnat R.J. Jr."/>
            <person name="Barlow S.B."/>
            <person name="Starkenburg S.R."/>
            <person name="Cattolico R.A."/>
        </authorList>
    </citation>
    <scope>NUCLEOTIDE SEQUENCE</scope>
    <source>
        <strain evidence="2">CCMP291</strain>
    </source>
</reference>
<sequence>MKKSITSGDIKMAKSSFYSTEYETQDKSMSTAYDELKSAGYLLAVAFKIDSKIPPDRIQQVKDWRKLMVEMDKLKESLSGKADKAAVAYDAASAAMNVWLDGVELPPMGDVRYAAA</sequence>
<proteinExistence type="predicted"/>
<dbReference type="OrthoDB" id="45939at2759"/>
<organism evidence="1 2">
    <name type="scientific">Chrysochromulina tobinii</name>
    <dbReference type="NCBI Taxonomy" id="1460289"/>
    <lineage>
        <taxon>Eukaryota</taxon>
        <taxon>Haptista</taxon>
        <taxon>Haptophyta</taxon>
        <taxon>Prymnesiophyceae</taxon>
        <taxon>Prymnesiales</taxon>
        <taxon>Chrysochromulinaceae</taxon>
        <taxon>Chrysochromulina</taxon>
    </lineage>
</organism>
<dbReference type="EMBL" id="JWZX01001657">
    <property type="protein sequence ID" value="KOO32888.1"/>
    <property type="molecule type" value="Genomic_DNA"/>
</dbReference>
<protein>
    <submittedName>
        <fullName evidence="1">Uncharacterized protein</fullName>
    </submittedName>
</protein>
<comment type="caution">
    <text evidence="1">The sequence shown here is derived from an EMBL/GenBank/DDBJ whole genome shotgun (WGS) entry which is preliminary data.</text>
</comment>
<dbReference type="Proteomes" id="UP000037460">
    <property type="component" value="Unassembled WGS sequence"/>
</dbReference>
<evidence type="ECO:0000313" key="2">
    <source>
        <dbReference type="Proteomes" id="UP000037460"/>
    </source>
</evidence>
<dbReference type="AlphaFoldDB" id="A0A0M0K3C8"/>
<keyword evidence="2" id="KW-1185">Reference proteome</keyword>